<gene>
    <name evidence="3" type="ORF">DY252_00835</name>
</gene>
<dbReference type="Gene3D" id="3.20.20.70">
    <property type="entry name" value="Aldolase class I"/>
    <property type="match status" value="1"/>
</dbReference>
<dbReference type="EMBL" id="CP031555">
    <property type="protein sequence ID" value="AXO16647.1"/>
    <property type="molecule type" value="Genomic_DNA"/>
</dbReference>
<reference evidence="3 4" key="1">
    <citation type="submission" date="2018-08" db="EMBL/GenBank/DDBJ databases">
        <title>Complete genome sequence of type strain Thalassospira indica MCCC 1A01103T, isolated from isolated from deep seawater of the Indian Ocean.</title>
        <authorList>
            <person name="Liu Y."/>
        </authorList>
    </citation>
    <scope>NUCLEOTIDE SEQUENCE [LARGE SCALE GENOMIC DNA]</scope>
    <source>
        <strain evidence="3 4">PB8BT</strain>
    </source>
</reference>
<feature type="chain" id="PRO_5047277387" description="Glycoside-hydrolase family GH114 TIM-barrel domain-containing protein" evidence="1">
    <location>
        <begin position="32"/>
        <end position="276"/>
    </location>
</feature>
<evidence type="ECO:0000313" key="4">
    <source>
        <dbReference type="Proteomes" id="UP000256971"/>
    </source>
</evidence>
<feature type="signal peptide" evidence="1">
    <location>
        <begin position="1"/>
        <end position="31"/>
    </location>
</feature>
<organism evidence="3 4">
    <name type="scientific">Thalassospira indica</name>
    <dbReference type="NCBI Taxonomy" id="1891279"/>
    <lineage>
        <taxon>Bacteria</taxon>
        <taxon>Pseudomonadati</taxon>
        <taxon>Pseudomonadota</taxon>
        <taxon>Alphaproteobacteria</taxon>
        <taxon>Rhodospirillales</taxon>
        <taxon>Thalassospiraceae</taxon>
        <taxon>Thalassospira</taxon>
    </lineage>
</organism>
<accession>A0ABN5NLE9</accession>
<dbReference type="PANTHER" id="PTHR35273:SF2">
    <property type="entry name" value="ALPHA-GALACTOSIDASE"/>
    <property type="match status" value="1"/>
</dbReference>
<dbReference type="PANTHER" id="PTHR35273">
    <property type="entry name" value="ALPHA-1,4 POLYGALACTOSAMINIDASE, PUTATIVE (AFU_ORTHOLOGUE AFUA_3G07890)-RELATED"/>
    <property type="match status" value="1"/>
</dbReference>
<dbReference type="InterPro" id="IPR017853">
    <property type="entry name" value="GH"/>
</dbReference>
<evidence type="ECO:0000313" key="3">
    <source>
        <dbReference type="EMBL" id="AXO16647.1"/>
    </source>
</evidence>
<keyword evidence="1" id="KW-0732">Signal</keyword>
<keyword evidence="4" id="KW-1185">Reference proteome</keyword>
<feature type="domain" description="Glycoside-hydrolase family GH114 TIM-barrel" evidence="2">
    <location>
        <begin position="45"/>
        <end position="269"/>
    </location>
</feature>
<sequence>MHRVKNLISKSFCLWTGILLGLLSHGQTAQADTKKEWASVPNGPFHWQLQGILDVDDAIRIVGVDLFDVSADQVAAWRAAGQYPICYINVGAVEDWRDDAKAFPQDVIGAPYWGWDGENWLDISRFELFANMITARLDLCRDKGFLAIEPDNIDAYEADQSSKPTGFDITRADQLRYVNWLITEAHMRGLAIGQKNVADLVPDLVDQMDFALLESAHRLGFMEDFDPYVAQGKPVFAVEYLDEGADLAAFCPAALAHGFQGVIANLDLDQTPQNCP</sequence>
<name>A0ABN5NLE9_9PROT</name>
<evidence type="ECO:0000259" key="2">
    <source>
        <dbReference type="Pfam" id="PF03537"/>
    </source>
</evidence>
<dbReference type="Proteomes" id="UP000256971">
    <property type="component" value="Chromosome"/>
</dbReference>
<dbReference type="InterPro" id="IPR013785">
    <property type="entry name" value="Aldolase_TIM"/>
</dbReference>
<proteinExistence type="predicted"/>
<evidence type="ECO:0000256" key="1">
    <source>
        <dbReference type="SAM" id="SignalP"/>
    </source>
</evidence>
<dbReference type="InterPro" id="IPR004352">
    <property type="entry name" value="GH114_TIM-barrel"/>
</dbReference>
<dbReference type="Pfam" id="PF03537">
    <property type="entry name" value="Glyco_hydro_114"/>
    <property type="match status" value="1"/>
</dbReference>
<dbReference type="SUPFAM" id="SSF51445">
    <property type="entry name" value="(Trans)glycosidases"/>
    <property type="match status" value="1"/>
</dbReference>
<protein>
    <recommendedName>
        <fullName evidence="2">Glycoside-hydrolase family GH114 TIM-barrel domain-containing protein</fullName>
    </recommendedName>
</protein>